<evidence type="ECO:0000256" key="1">
    <source>
        <dbReference type="ARBA" id="ARBA00004442"/>
    </source>
</evidence>
<dbReference type="AlphaFoldDB" id="A0A847S768"/>
<keyword evidence="3" id="KW-0812">Transmembrane</keyword>
<evidence type="ECO:0000256" key="2">
    <source>
        <dbReference type="ARBA" id="ARBA00022452"/>
    </source>
</evidence>
<dbReference type="EMBL" id="JABAIA010000004">
    <property type="protein sequence ID" value="NLR68918.1"/>
    <property type="molecule type" value="Genomic_DNA"/>
</dbReference>
<dbReference type="GO" id="GO:0015288">
    <property type="term" value="F:porin activity"/>
    <property type="evidence" value="ECO:0007669"/>
    <property type="project" value="TreeGrafter"/>
</dbReference>
<evidence type="ECO:0000313" key="7">
    <source>
        <dbReference type="Proteomes" id="UP000570474"/>
    </source>
</evidence>
<accession>A0A847S768</accession>
<name>A0A847S768_9BACT</name>
<keyword evidence="7" id="KW-1185">Reference proteome</keyword>
<dbReference type="GO" id="GO:0015562">
    <property type="term" value="F:efflux transmembrane transporter activity"/>
    <property type="evidence" value="ECO:0007669"/>
    <property type="project" value="InterPro"/>
</dbReference>
<keyword evidence="5" id="KW-0998">Cell outer membrane</keyword>
<comment type="caution">
    <text evidence="6">The sequence shown here is derived from an EMBL/GenBank/DDBJ whole genome shotgun (WGS) entry which is preliminary data.</text>
</comment>
<dbReference type="Proteomes" id="UP000570474">
    <property type="component" value="Unassembled WGS sequence"/>
</dbReference>
<sequence length="447" mass="51065">MNCVSTENWRSMKYITKYKYAQAETQSSKGAKRLTWLLMPVMALMMHVASAQQAPVLSLQNILQKIDSNNVLLQSYDLKAESYRHSAEAATAWMAPMVGAGTFMTPYPGQMIMDDRDKGNLMLQLEQDIPNPAKLAAKKRYIASQGNVEMATRGITLNELKAQAKRLYFTWIVAQQKIRVLQENEKIMQTMEKIEEVRFPYNQSQLSGVYKTAAKLEDNRNMVRMQEGTIAKARSWLNSLMNAPGNQSFDIDTAYQPVFEQASSYDTASLAAVRQDILKMNESIRSMQLNAEAMKRDKKPDFRIRFDHMQPLGPAMPKAFSAMGMVSIPIVPWASKMYKSGIKSMEYSVAAMEKEKSAMLQETQGMLYGMQYEIRSMQQRISAMEDKIVPALRQTLDAGFLNYQENKLSLSAVIDSWEALTMMQSNILDEKLKLYEMIVDYEKQLYR</sequence>
<reference evidence="6 7" key="1">
    <citation type="submission" date="2020-04" db="EMBL/GenBank/DDBJ databases">
        <authorList>
            <person name="Yin C."/>
        </authorList>
    </citation>
    <scope>NUCLEOTIDE SEQUENCE [LARGE SCALE GENOMIC DNA]</scope>
    <source>
        <strain evidence="6 7">Ae27</strain>
    </source>
</reference>
<dbReference type="SUPFAM" id="SSF56954">
    <property type="entry name" value="Outer membrane efflux proteins (OEP)"/>
    <property type="match status" value="1"/>
</dbReference>
<dbReference type="GO" id="GO:0009279">
    <property type="term" value="C:cell outer membrane"/>
    <property type="evidence" value="ECO:0007669"/>
    <property type="project" value="UniProtKB-SubCell"/>
</dbReference>
<keyword evidence="2" id="KW-1134">Transmembrane beta strand</keyword>
<comment type="subcellular location">
    <subcellularLocation>
        <location evidence="1">Cell outer membrane</location>
    </subcellularLocation>
</comment>
<evidence type="ECO:0000256" key="5">
    <source>
        <dbReference type="ARBA" id="ARBA00023237"/>
    </source>
</evidence>
<dbReference type="PANTHER" id="PTHR30026:SF20">
    <property type="entry name" value="OUTER MEMBRANE PROTEIN TOLC"/>
    <property type="match status" value="1"/>
</dbReference>
<organism evidence="6 7">
    <name type="scientific">Chitinophaga varians</name>
    <dbReference type="NCBI Taxonomy" id="2202339"/>
    <lineage>
        <taxon>Bacteria</taxon>
        <taxon>Pseudomonadati</taxon>
        <taxon>Bacteroidota</taxon>
        <taxon>Chitinophagia</taxon>
        <taxon>Chitinophagales</taxon>
        <taxon>Chitinophagaceae</taxon>
        <taxon>Chitinophaga</taxon>
    </lineage>
</organism>
<dbReference type="InterPro" id="IPR051906">
    <property type="entry name" value="TolC-like"/>
</dbReference>
<evidence type="ECO:0000313" key="6">
    <source>
        <dbReference type="EMBL" id="NLR68918.1"/>
    </source>
</evidence>
<evidence type="ECO:0000256" key="3">
    <source>
        <dbReference type="ARBA" id="ARBA00022692"/>
    </source>
</evidence>
<dbReference type="Gene3D" id="1.20.1600.10">
    <property type="entry name" value="Outer membrane efflux proteins (OEP)"/>
    <property type="match status" value="1"/>
</dbReference>
<dbReference type="PANTHER" id="PTHR30026">
    <property type="entry name" value="OUTER MEMBRANE PROTEIN TOLC"/>
    <property type="match status" value="1"/>
</dbReference>
<keyword evidence="4" id="KW-0472">Membrane</keyword>
<gene>
    <name evidence="6" type="ORF">HGH92_31745</name>
</gene>
<protein>
    <submittedName>
        <fullName evidence="6">TolC family protein</fullName>
    </submittedName>
</protein>
<proteinExistence type="predicted"/>
<evidence type="ECO:0000256" key="4">
    <source>
        <dbReference type="ARBA" id="ARBA00023136"/>
    </source>
</evidence>
<dbReference type="GO" id="GO:1990281">
    <property type="term" value="C:efflux pump complex"/>
    <property type="evidence" value="ECO:0007669"/>
    <property type="project" value="TreeGrafter"/>
</dbReference>